<dbReference type="GO" id="GO:0008270">
    <property type="term" value="F:zinc ion binding"/>
    <property type="evidence" value="ECO:0007669"/>
    <property type="project" value="UniProtKB-KW"/>
</dbReference>
<comment type="caution">
    <text evidence="5">The sequence shown here is derived from an EMBL/GenBank/DDBJ whole genome shotgun (WGS) entry which is preliminary data.</text>
</comment>
<evidence type="ECO:0000313" key="5">
    <source>
        <dbReference type="EMBL" id="KAH9378646.1"/>
    </source>
</evidence>
<evidence type="ECO:0000256" key="2">
    <source>
        <dbReference type="ARBA" id="ARBA00022771"/>
    </source>
</evidence>
<evidence type="ECO:0000256" key="3">
    <source>
        <dbReference type="ARBA" id="ARBA00022833"/>
    </source>
</evidence>
<keyword evidence="1" id="KW-0479">Metal-binding</keyword>
<reference evidence="5 6" key="1">
    <citation type="journal article" date="2020" name="Cell">
        <title>Large-Scale Comparative Analyses of Tick Genomes Elucidate Their Genetic Diversity and Vector Capacities.</title>
        <authorList>
            <consortium name="Tick Genome and Microbiome Consortium (TIGMIC)"/>
            <person name="Jia N."/>
            <person name="Wang J."/>
            <person name="Shi W."/>
            <person name="Du L."/>
            <person name="Sun Y."/>
            <person name="Zhan W."/>
            <person name="Jiang J.F."/>
            <person name="Wang Q."/>
            <person name="Zhang B."/>
            <person name="Ji P."/>
            <person name="Bell-Sakyi L."/>
            <person name="Cui X.M."/>
            <person name="Yuan T.T."/>
            <person name="Jiang B.G."/>
            <person name="Yang W.F."/>
            <person name="Lam T.T."/>
            <person name="Chang Q.C."/>
            <person name="Ding S.J."/>
            <person name="Wang X.J."/>
            <person name="Zhu J.G."/>
            <person name="Ruan X.D."/>
            <person name="Zhao L."/>
            <person name="Wei J.T."/>
            <person name="Ye R.Z."/>
            <person name="Que T.C."/>
            <person name="Du C.H."/>
            <person name="Zhou Y.H."/>
            <person name="Cheng J.X."/>
            <person name="Dai P.F."/>
            <person name="Guo W.B."/>
            <person name="Han X.H."/>
            <person name="Huang E.J."/>
            <person name="Li L.F."/>
            <person name="Wei W."/>
            <person name="Gao Y.C."/>
            <person name="Liu J.Z."/>
            <person name="Shao H.Z."/>
            <person name="Wang X."/>
            <person name="Wang C.C."/>
            <person name="Yang T.C."/>
            <person name="Huo Q.B."/>
            <person name="Li W."/>
            <person name="Chen H.Y."/>
            <person name="Chen S.E."/>
            <person name="Zhou L.G."/>
            <person name="Ni X.B."/>
            <person name="Tian J.H."/>
            <person name="Sheng Y."/>
            <person name="Liu T."/>
            <person name="Pan Y.S."/>
            <person name="Xia L.Y."/>
            <person name="Li J."/>
            <person name="Zhao F."/>
            <person name="Cao W.C."/>
        </authorList>
    </citation>
    <scope>NUCLEOTIDE SEQUENCE [LARGE SCALE GENOMIC DNA]</scope>
    <source>
        <strain evidence="5">HaeL-2018</strain>
    </source>
</reference>
<proteinExistence type="predicted"/>
<dbReference type="Gene3D" id="3.30.40.10">
    <property type="entry name" value="Zinc/RING finger domain, C3HC4 (zinc finger)"/>
    <property type="match status" value="1"/>
</dbReference>
<feature type="domain" description="Zinc finger C3HC4 RING-type" evidence="4">
    <location>
        <begin position="34"/>
        <end position="71"/>
    </location>
</feature>
<dbReference type="OrthoDB" id="4788989at2759"/>
<dbReference type="AlphaFoldDB" id="A0A9J6GJI7"/>
<evidence type="ECO:0000256" key="1">
    <source>
        <dbReference type="ARBA" id="ARBA00022723"/>
    </source>
</evidence>
<sequence>MASPSHEYMLVGFSEQVDRRPLAFVEALPATKVCSACGLVPKAISLHQCEHFFCKPCYEQCLRHGVVVCPLDGEACLQEEVSWINHSTKSVLAKKVWRATRPKRHMRFLSVVIWKRVS</sequence>
<name>A0A9J6GJI7_HAELO</name>
<keyword evidence="2" id="KW-0863">Zinc-finger</keyword>
<evidence type="ECO:0000313" key="6">
    <source>
        <dbReference type="Proteomes" id="UP000821853"/>
    </source>
</evidence>
<protein>
    <recommendedName>
        <fullName evidence="4">Zinc finger C3HC4 RING-type domain-containing protein</fullName>
    </recommendedName>
</protein>
<dbReference type="Pfam" id="PF00097">
    <property type="entry name" value="zf-C3HC4"/>
    <property type="match status" value="1"/>
</dbReference>
<keyword evidence="3" id="KW-0862">Zinc</keyword>
<dbReference type="EMBL" id="JABSTR010000009">
    <property type="protein sequence ID" value="KAH9378646.1"/>
    <property type="molecule type" value="Genomic_DNA"/>
</dbReference>
<keyword evidence="6" id="KW-1185">Reference proteome</keyword>
<dbReference type="InterPro" id="IPR013083">
    <property type="entry name" value="Znf_RING/FYVE/PHD"/>
</dbReference>
<gene>
    <name evidence="5" type="ORF">HPB48_013291</name>
</gene>
<dbReference type="Proteomes" id="UP000821853">
    <property type="component" value="Unassembled WGS sequence"/>
</dbReference>
<dbReference type="PROSITE" id="PS00518">
    <property type="entry name" value="ZF_RING_1"/>
    <property type="match status" value="1"/>
</dbReference>
<dbReference type="InterPro" id="IPR017907">
    <property type="entry name" value="Znf_RING_CS"/>
</dbReference>
<dbReference type="SUPFAM" id="SSF57850">
    <property type="entry name" value="RING/U-box"/>
    <property type="match status" value="1"/>
</dbReference>
<dbReference type="CDD" id="cd16449">
    <property type="entry name" value="RING-HC"/>
    <property type="match status" value="1"/>
</dbReference>
<evidence type="ECO:0000259" key="4">
    <source>
        <dbReference type="Pfam" id="PF00097"/>
    </source>
</evidence>
<organism evidence="5 6">
    <name type="scientific">Haemaphysalis longicornis</name>
    <name type="common">Bush tick</name>
    <dbReference type="NCBI Taxonomy" id="44386"/>
    <lineage>
        <taxon>Eukaryota</taxon>
        <taxon>Metazoa</taxon>
        <taxon>Ecdysozoa</taxon>
        <taxon>Arthropoda</taxon>
        <taxon>Chelicerata</taxon>
        <taxon>Arachnida</taxon>
        <taxon>Acari</taxon>
        <taxon>Parasitiformes</taxon>
        <taxon>Ixodida</taxon>
        <taxon>Ixodoidea</taxon>
        <taxon>Ixodidae</taxon>
        <taxon>Haemaphysalinae</taxon>
        <taxon>Haemaphysalis</taxon>
    </lineage>
</organism>
<accession>A0A9J6GJI7</accession>
<dbReference type="OMA" id="PSHEYML"/>
<dbReference type="InterPro" id="IPR018957">
    <property type="entry name" value="Znf_C3HC4_RING-type"/>
</dbReference>
<dbReference type="VEuPathDB" id="VectorBase:HLOH_064960"/>